<name>A0A6H0KL38_9BACE</name>
<sequence length="341" mass="39967">MNKFIAFLLTLSSSLFCIAQQYKVDITKAIVKEISISDVLYDIKTVNVIIPDTVVLDNPFLYLAGDKKYLVSTQFSPESYLFDIQGKFIQEICGNHIRWPCKHFDMKRNILYRDNFKYWLGIDVQTNKIVKQITKPKQFKDQIANFMQISEDKYIGYVNNQSGNCTTLFVIFDSRGNILYREPNNRTYVKAHIDSPYFLGSFYEYESRYFCLEPFSGTTVYEIGDNILYPHIYFYVGDKTPIYEFQELNRDNLNHKDEWKLFTVRETPNRIYFSYITPKGSRWGFYSKKEDQAYIAPASDESRESLHFGEKNFTPALLQDQYSVRSVVKGDTLKVLIGALK</sequence>
<gene>
    <name evidence="2" type="ORF">BacF7301_03600</name>
</gene>
<dbReference type="RefSeq" id="WP_167960290.1">
    <property type="nucleotide sequence ID" value="NZ_CP050831.1"/>
</dbReference>
<evidence type="ECO:0000313" key="2">
    <source>
        <dbReference type="EMBL" id="QIU93288.1"/>
    </source>
</evidence>
<proteinExistence type="predicted"/>
<protein>
    <submittedName>
        <fullName evidence="2">6-bladed beta-propeller</fullName>
    </submittedName>
</protein>
<dbReference type="KEGG" id="bfc:BacF7301_03600"/>
<keyword evidence="1" id="KW-0732">Signal</keyword>
<evidence type="ECO:0000256" key="1">
    <source>
        <dbReference type="SAM" id="SignalP"/>
    </source>
</evidence>
<evidence type="ECO:0000313" key="3">
    <source>
        <dbReference type="Proteomes" id="UP000501780"/>
    </source>
</evidence>
<dbReference type="AlphaFoldDB" id="A0A6H0KL38"/>
<dbReference type="Pfam" id="PF17170">
    <property type="entry name" value="DUF5128"/>
    <property type="match status" value="1"/>
</dbReference>
<feature type="chain" id="PRO_5026145461" evidence="1">
    <location>
        <begin position="20"/>
        <end position="341"/>
    </location>
</feature>
<feature type="signal peptide" evidence="1">
    <location>
        <begin position="1"/>
        <end position="19"/>
    </location>
</feature>
<accession>A0A6H0KL38</accession>
<organism evidence="2 3">
    <name type="scientific">Bacteroides faecium</name>
    <dbReference type="NCBI Taxonomy" id="2715212"/>
    <lineage>
        <taxon>Bacteria</taxon>
        <taxon>Pseudomonadati</taxon>
        <taxon>Bacteroidota</taxon>
        <taxon>Bacteroidia</taxon>
        <taxon>Bacteroidales</taxon>
        <taxon>Bacteroidaceae</taxon>
        <taxon>Bacteroides</taxon>
    </lineage>
</organism>
<dbReference type="Proteomes" id="UP000501780">
    <property type="component" value="Chromosome"/>
</dbReference>
<keyword evidence="3" id="KW-1185">Reference proteome</keyword>
<dbReference type="EMBL" id="CP050831">
    <property type="protein sequence ID" value="QIU93288.1"/>
    <property type="molecule type" value="Genomic_DNA"/>
</dbReference>
<reference evidence="2 3" key="1">
    <citation type="submission" date="2020-03" db="EMBL/GenBank/DDBJ databases">
        <title>Genomic analysis of Bacteroides faecium CBA7301.</title>
        <authorList>
            <person name="Kim J."/>
            <person name="Roh S.W."/>
        </authorList>
    </citation>
    <scope>NUCLEOTIDE SEQUENCE [LARGE SCALE GENOMIC DNA]</scope>
    <source>
        <strain evidence="2 3">CBA7301</strain>
    </source>
</reference>